<dbReference type="OrthoDB" id="9801375at2"/>
<sequence length="630" mass="70313">MKKMISIIGITLISSLSYASVQNNMNLRLIGEQSLKSINLSSKDIDYNGRWFLKDKKHTLNWQGGLTVTFTGTSNLSIDLEAGSDQHPVYYSYRLLENNSQKFKNTTNLTKINCTHDNTILSVQYQNRNKNPVDISNDFLQFNTDHAIEPTSTWIQVDSEPAIQEATYTFDEGIEKVQPQKFSSNELAKNHVLNFTISAKNIPSDACETVSLVNQNIPPVESCNVPGNIKTNINAKGDAKISWDKQQNAIAYKIYNQSGTSILQENKSTKFIDRSTEGKTPPFEYQIQTICQNKVSSKLSVKINGTSPIDTQFKRTSIDNTPNLNYQGLDKNKTYTLELVKSTEGMEGSLVLDKIKMDSSAKLIQKKSANSTPIKIEVIGDSISAGYCDLRTRSSVKGCGSADGTFFEDGTLTYGPILSRAFGSNNWSIIAVSGIGVGPVSDTPKMIAEYPYQQVNWDEQYATKWNFPNKIEPDLIIVNLGTNDFDVGYGDDQPSPSSSAFVKEFKNYYKKLMQQVLTDNPNAHVIAFLPLQGTTAYYSQKWKNCWKAIENVVQNLNSSRVSVFPKDGYDPSDNWLPNEPDGFKYYGDQGTHPNVLGQKVIAKKLCEAYSSFKNSGGRTFYCNPDLIKTS</sequence>
<dbReference type="PANTHER" id="PTHR37834:SF2">
    <property type="entry name" value="ESTERASE, SGNH HYDROLASE-TYPE"/>
    <property type="match status" value="1"/>
</dbReference>
<keyword evidence="4" id="KW-1185">Reference proteome</keyword>
<dbReference type="KEGG" id="pmai:CF386_09595"/>
<keyword evidence="1" id="KW-0732">Signal</keyword>
<dbReference type="EMBL" id="CP022356">
    <property type="protein sequence ID" value="ASK79309.1"/>
    <property type="molecule type" value="Genomic_DNA"/>
</dbReference>
<gene>
    <name evidence="3" type="ORF">CF386_09595</name>
</gene>
<dbReference type="InterPro" id="IPR037461">
    <property type="entry name" value="CtCE2-like_dom"/>
</dbReference>
<feature type="domain" description="SGNH hydrolase-type esterase" evidence="2">
    <location>
        <begin position="378"/>
        <end position="599"/>
    </location>
</feature>
<reference evidence="3 4" key="1">
    <citation type="journal article" date="2016" name="Int. J. Syst. Evol. Microbiol.">
        <title>Paraphotobacterium marinum gen. nov., sp. nov., a member of the family Vibrionaceae, isolated from surface seawater.</title>
        <authorList>
            <person name="Huang Z."/>
            <person name="Dong C."/>
            <person name="Shao Z."/>
        </authorList>
    </citation>
    <scope>NUCLEOTIDE SEQUENCE [LARGE SCALE GENOMIC DNA]</scope>
    <source>
        <strain evidence="3 4">NSCS20N07D</strain>
    </source>
</reference>
<dbReference type="Pfam" id="PF13472">
    <property type="entry name" value="Lipase_GDSL_2"/>
    <property type="match status" value="1"/>
</dbReference>
<dbReference type="InterPro" id="IPR036514">
    <property type="entry name" value="SGNH_hydro_sf"/>
</dbReference>
<dbReference type="Gene3D" id="3.40.50.1110">
    <property type="entry name" value="SGNH hydrolase"/>
    <property type="match status" value="1"/>
</dbReference>
<dbReference type="InterPro" id="IPR013830">
    <property type="entry name" value="SGNH_hydro"/>
</dbReference>
<organism evidence="3 4">
    <name type="scientific">Paraphotobacterium marinum</name>
    <dbReference type="NCBI Taxonomy" id="1755811"/>
    <lineage>
        <taxon>Bacteria</taxon>
        <taxon>Pseudomonadati</taxon>
        <taxon>Pseudomonadota</taxon>
        <taxon>Gammaproteobacteria</taxon>
        <taxon>Vibrionales</taxon>
        <taxon>Vibrionaceae</taxon>
        <taxon>Paraphotobacterium</taxon>
    </lineage>
</organism>
<dbReference type="GO" id="GO:0052689">
    <property type="term" value="F:carboxylic ester hydrolase activity"/>
    <property type="evidence" value="ECO:0007669"/>
    <property type="project" value="InterPro"/>
</dbReference>
<evidence type="ECO:0000313" key="4">
    <source>
        <dbReference type="Proteomes" id="UP000242175"/>
    </source>
</evidence>
<dbReference type="Proteomes" id="UP000242175">
    <property type="component" value="Chromosome small"/>
</dbReference>
<feature type="chain" id="PRO_5012894619" description="SGNH hydrolase-type esterase domain-containing protein" evidence="1">
    <location>
        <begin position="20"/>
        <end position="630"/>
    </location>
</feature>
<accession>A0A220VG51</accession>
<dbReference type="AlphaFoldDB" id="A0A220VG51"/>
<protein>
    <recommendedName>
        <fullName evidence="2">SGNH hydrolase-type esterase domain-containing protein</fullName>
    </recommendedName>
</protein>
<evidence type="ECO:0000313" key="3">
    <source>
        <dbReference type="EMBL" id="ASK79309.1"/>
    </source>
</evidence>
<dbReference type="InterPro" id="IPR052762">
    <property type="entry name" value="PCW_deacetylase/CE"/>
</dbReference>
<dbReference type="CDD" id="cd01831">
    <property type="entry name" value="Endoglucanase_E_like"/>
    <property type="match status" value="1"/>
</dbReference>
<proteinExistence type="predicted"/>
<feature type="signal peptide" evidence="1">
    <location>
        <begin position="1"/>
        <end position="19"/>
    </location>
</feature>
<dbReference type="SUPFAM" id="SSF52266">
    <property type="entry name" value="SGNH hydrolase"/>
    <property type="match status" value="1"/>
</dbReference>
<evidence type="ECO:0000259" key="2">
    <source>
        <dbReference type="Pfam" id="PF13472"/>
    </source>
</evidence>
<name>A0A220VG51_9GAMM</name>
<dbReference type="RefSeq" id="WP_089074217.1">
    <property type="nucleotide sequence ID" value="NZ_CBCSAM010000002.1"/>
</dbReference>
<dbReference type="PANTHER" id="PTHR37834">
    <property type="entry name" value="GDSL-LIKE LIPASE/ACYLHYDROLASE DOMAIN PROTEIN (AFU_ORTHOLOGUE AFUA_2G00620)"/>
    <property type="match status" value="1"/>
</dbReference>
<evidence type="ECO:0000256" key="1">
    <source>
        <dbReference type="SAM" id="SignalP"/>
    </source>
</evidence>